<gene>
    <name evidence="1" type="ORF">CROQUDRAFT_14811</name>
</gene>
<dbReference type="EMBL" id="MU167777">
    <property type="protein sequence ID" value="KAG0139129.1"/>
    <property type="molecule type" value="Genomic_DNA"/>
</dbReference>
<dbReference type="Proteomes" id="UP000886653">
    <property type="component" value="Unassembled WGS sequence"/>
</dbReference>
<evidence type="ECO:0000313" key="2">
    <source>
        <dbReference type="Proteomes" id="UP000886653"/>
    </source>
</evidence>
<keyword evidence="2" id="KW-1185">Reference proteome</keyword>
<organism evidence="1 2">
    <name type="scientific">Cronartium quercuum f. sp. fusiforme G11</name>
    <dbReference type="NCBI Taxonomy" id="708437"/>
    <lineage>
        <taxon>Eukaryota</taxon>
        <taxon>Fungi</taxon>
        <taxon>Dikarya</taxon>
        <taxon>Basidiomycota</taxon>
        <taxon>Pucciniomycotina</taxon>
        <taxon>Pucciniomycetes</taxon>
        <taxon>Pucciniales</taxon>
        <taxon>Coleosporiaceae</taxon>
        <taxon>Cronartium</taxon>
    </lineage>
</organism>
<reference evidence="1" key="1">
    <citation type="submission" date="2013-11" db="EMBL/GenBank/DDBJ databases">
        <title>Genome sequence of the fusiform rust pathogen reveals effectors for host alternation and coevolution with pine.</title>
        <authorList>
            <consortium name="DOE Joint Genome Institute"/>
            <person name="Smith K."/>
            <person name="Pendleton A."/>
            <person name="Kubisiak T."/>
            <person name="Anderson C."/>
            <person name="Salamov A."/>
            <person name="Aerts A."/>
            <person name="Riley R."/>
            <person name="Clum A."/>
            <person name="Lindquist E."/>
            <person name="Ence D."/>
            <person name="Campbell M."/>
            <person name="Kronenberg Z."/>
            <person name="Feau N."/>
            <person name="Dhillon B."/>
            <person name="Hamelin R."/>
            <person name="Burleigh J."/>
            <person name="Smith J."/>
            <person name="Yandell M."/>
            <person name="Nelson C."/>
            <person name="Grigoriev I."/>
            <person name="Davis J."/>
        </authorList>
    </citation>
    <scope>NUCLEOTIDE SEQUENCE</scope>
    <source>
        <strain evidence="1">G11</strain>
    </source>
</reference>
<proteinExistence type="predicted"/>
<name>A0A9P6N7J4_9BASI</name>
<sequence>LKTHIEKFNALLQDYYRFQGDTTSTQAARTLIGSLKPGYEVTIDVIYRIIKPLTYEKVKQELIDTDEGKTFTTPAMTQANYSYTSNAHAVCVGNTYQRPHAPKDCFKKPENHEKQAEWMAK</sequence>
<dbReference type="AlphaFoldDB" id="A0A9P6N7J4"/>
<feature type="non-terminal residue" evidence="1">
    <location>
        <position position="121"/>
    </location>
</feature>
<evidence type="ECO:0000313" key="1">
    <source>
        <dbReference type="EMBL" id="KAG0139129.1"/>
    </source>
</evidence>
<protein>
    <submittedName>
        <fullName evidence="1">Uncharacterized protein</fullName>
    </submittedName>
</protein>
<feature type="non-terminal residue" evidence="1">
    <location>
        <position position="1"/>
    </location>
</feature>
<accession>A0A9P6N7J4</accession>
<comment type="caution">
    <text evidence="1">The sequence shown here is derived from an EMBL/GenBank/DDBJ whole genome shotgun (WGS) entry which is preliminary data.</text>
</comment>